<feature type="transmembrane region" description="Helical" evidence="6">
    <location>
        <begin position="252"/>
        <end position="271"/>
    </location>
</feature>
<dbReference type="InterPro" id="IPR000620">
    <property type="entry name" value="EamA_dom"/>
</dbReference>
<dbReference type="InterPro" id="IPR050638">
    <property type="entry name" value="AA-Vitamin_Transporters"/>
</dbReference>
<dbReference type="RefSeq" id="WP_073571753.1">
    <property type="nucleotide sequence ID" value="NZ_FRXN01000003.1"/>
</dbReference>
<feature type="transmembrane region" description="Helical" evidence="6">
    <location>
        <begin position="38"/>
        <end position="55"/>
    </location>
</feature>
<evidence type="ECO:0000313" key="9">
    <source>
        <dbReference type="Proteomes" id="UP000184609"/>
    </source>
</evidence>
<dbReference type="GO" id="GO:0005886">
    <property type="term" value="C:plasma membrane"/>
    <property type="evidence" value="ECO:0007669"/>
    <property type="project" value="UniProtKB-SubCell"/>
</dbReference>
<dbReference type="Proteomes" id="UP000184609">
    <property type="component" value="Unassembled WGS sequence"/>
</dbReference>
<evidence type="ECO:0000256" key="3">
    <source>
        <dbReference type="ARBA" id="ARBA00022692"/>
    </source>
</evidence>
<evidence type="ECO:0000313" key="8">
    <source>
        <dbReference type="EMBL" id="SHO62451.1"/>
    </source>
</evidence>
<feature type="transmembrane region" description="Helical" evidence="6">
    <location>
        <begin position="193"/>
        <end position="213"/>
    </location>
</feature>
<dbReference type="OrthoDB" id="9810818at2"/>
<keyword evidence="9" id="KW-1185">Reference proteome</keyword>
<feature type="transmembrane region" description="Helical" evidence="6">
    <location>
        <begin position="277"/>
        <end position="296"/>
    </location>
</feature>
<feature type="transmembrane region" description="Helical" evidence="6">
    <location>
        <begin position="103"/>
        <end position="123"/>
    </location>
</feature>
<keyword evidence="4 6" id="KW-1133">Transmembrane helix</keyword>
<feature type="domain" description="EamA" evidence="7">
    <location>
        <begin position="10"/>
        <end position="148"/>
    </location>
</feature>
<evidence type="ECO:0000256" key="2">
    <source>
        <dbReference type="ARBA" id="ARBA00022475"/>
    </source>
</evidence>
<feature type="domain" description="EamA" evidence="7">
    <location>
        <begin position="163"/>
        <end position="294"/>
    </location>
</feature>
<dbReference type="STRING" id="1073327.SAMN04488108_2086"/>
<proteinExistence type="predicted"/>
<gene>
    <name evidence="8" type="ORF">SAMN04488108_2086</name>
</gene>
<evidence type="ECO:0000256" key="5">
    <source>
        <dbReference type="ARBA" id="ARBA00023136"/>
    </source>
</evidence>
<feature type="transmembrane region" description="Helical" evidence="6">
    <location>
        <begin position="12"/>
        <end position="32"/>
    </location>
</feature>
<evidence type="ECO:0000256" key="4">
    <source>
        <dbReference type="ARBA" id="ARBA00022989"/>
    </source>
</evidence>
<evidence type="ECO:0000259" key="7">
    <source>
        <dbReference type="Pfam" id="PF00892"/>
    </source>
</evidence>
<keyword evidence="3 6" id="KW-0812">Transmembrane</keyword>
<dbReference type="InterPro" id="IPR037185">
    <property type="entry name" value="EmrE-like"/>
</dbReference>
<dbReference type="EMBL" id="FRXN01000003">
    <property type="protein sequence ID" value="SHO62451.1"/>
    <property type="molecule type" value="Genomic_DNA"/>
</dbReference>
<organism evidence="8 9">
    <name type="scientific">Algoriphagus zhangzhouensis</name>
    <dbReference type="NCBI Taxonomy" id="1073327"/>
    <lineage>
        <taxon>Bacteria</taxon>
        <taxon>Pseudomonadati</taxon>
        <taxon>Bacteroidota</taxon>
        <taxon>Cytophagia</taxon>
        <taxon>Cytophagales</taxon>
        <taxon>Cyclobacteriaceae</taxon>
        <taxon>Algoriphagus</taxon>
    </lineage>
</organism>
<keyword evidence="2" id="KW-1003">Cell membrane</keyword>
<feature type="transmembrane region" description="Helical" evidence="6">
    <location>
        <begin position="162"/>
        <end position="181"/>
    </location>
</feature>
<evidence type="ECO:0000256" key="1">
    <source>
        <dbReference type="ARBA" id="ARBA00004651"/>
    </source>
</evidence>
<feature type="transmembrane region" description="Helical" evidence="6">
    <location>
        <begin position="76"/>
        <end position="97"/>
    </location>
</feature>
<protein>
    <submittedName>
        <fullName evidence="8">Threonine/homoserine efflux transporter RhtA</fullName>
    </submittedName>
</protein>
<reference evidence="9" key="1">
    <citation type="submission" date="2016-12" db="EMBL/GenBank/DDBJ databases">
        <authorList>
            <person name="Varghese N."/>
            <person name="Submissions S."/>
        </authorList>
    </citation>
    <scope>NUCLEOTIDE SEQUENCE [LARGE SCALE GENOMIC DNA]</scope>
    <source>
        <strain evidence="9">DSM 25035</strain>
    </source>
</reference>
<name>A0A1M7ZC12_9BACT</name>
<dbReference type="PANTHER" id="PTHR32322">
    <property type="entry name" value="INNER MEMBRANE TRANSPORTER"/>
    <property type="match status" value="1"/>
</dbReference>
<accession>A0A1M7ZC12</accession>
<evidence type="ECO:0000256" key="6">
    <source>
        <dbReference type="SAM" id="Phobius"/>
    </source>
</evidence>
<dbReference type="SUPFAM" id="SSF103481">
    <property type="entry name" value="Multidrug resistance efflux transporter EmrE"/>
    <property type="match status" value="2"/>
</dbReference>
<dbReference type="Pfam" id="PF00892">
    <property type="entry name" value="EamA"/>
    <property type="match status" value="2"/>
</dbReference>
<sequence length="304" mass="33808">MIKSSQTTQGLILALSAAIFWGISGNCAQYLFEYKAIDPSWLVCWRLMLAGLLLVSYELFKKGKQTFEIWKTKSSLIQLLVFSIFGMLAVQYSYFYSIKLSNAATATVLQYIGPVFVVSFYAIKFRRWPVLVEFASMFFAVAGTFLLVTHGNWNELVISEGAFFWGIISAITLAFYTIYPVQLLKKYSAASITGWAMLIGGLILSVFLQPWQIDGIWDASTIAVFAYIILFGSLIPFMFFLSAVPKIGAQTASLLCSVEPLAAAIMAVLWLGVSFSLMDWMGTALILSTIVLLTFATKPKEIHL</sequence>
<dbReference type="PANTHER" id="PTHR32322:SF18">
    <property type="entry name" value="S-ADENOSYLMETHIONINE_S-ADENOSYLHOMOCYSTEINE TRANSPORTER"/>
    <property type="match status" value="1"/>
</dbReference>
<feature type="transmembrane region" description="Helical" evidence="6">
    <location>
        <begin position="219"/>
        <end position="240"/>
    </location>
</feature>
<feature type="transmembrane region" description="Helical" evidence="6">
    <location>
        <begin position="130"/>
        <end position="150"/>
    </location>
</feature>
<comment type="subcellular location">
    <subcellularLocation>
        <location evidence="1">Cell membrane</location>
        <topology evidence="1">Multi-pass membrane protein</topology>
    </subcellularLocation>
</comment>
<dbReference type="AlphaFoldDB" id="A0A1M7ZC12"/>
<keyword evidence="5 6" id="KW-0472">Membrane</keyword>